<keyword evidence="7" id="KW-1133">Transmembrane helix</keyword>
<dbReference type="EMBL" id="LGRX02014797">
    <property type="protein sequence ID" value="KAK3264100.1"/>
    <property type="molecule type" value="Genomic_DNA"/>
</dbReference>
<proteinExistence type="inferred from homology"/>
<dbReference type="Proteomes" id="UP001190700">
    <property type="component" value="Unassembled WGS sequence"/>
</dbReference>
<evidence type="ECO:0000256" key="8">
    <source>
        <dbReference type="ARBA" id="ARBA00023034"/>
    </source>
</evidence>
<evidence type="ECO:0000256" key="1">
    <source>
        <dbReference type="ARBA" id="ARBA00004323"/>
    </source>
</evidence>
<dbReference type="InterPro" id="IPR050943">
    <property type="entry name" value="Glycosyltr_29_Sialyltrsf"/>
</dbReference>
<evidence type="ECO:0000256" key="10">
    <source>
        <dbReference type="ARBA" id="ARBA00023180"/>
    </source>
</evidence>
<comment type="similarity">
    <text evidence="2">Belongs to the glycosyltransferase 29 family.</text>
</comment>
<dbReference type="GO" id="GO:0008373">
    <property type="term" value="F:sialyltransferase activity"/>
    <property type="evidence" value="ECO:0007669"/>
    <property type="project" value="InterPro"/>
</dbReference>
<dbReference type="Gene3D" id="3.90.1480.20">
    <property type="entry name" value="Glycosyl transferase family 29"/>
    <property type="match status" value="1"/>
</dbReference>
<dbReference type="Pfam" id="PF00777">
    <property type="entry name" value="Glyco_transf_29"/>
    <property type="match status" value="1"/>
</dbReference>
<evidence type="ECO:0000256" key="9">
    <source>
        <dbReference type="ARBA" id="ARBA00023136"/>
    </source>
</evidence>
<keyword evidence="6" id="KW-0735">Signal-anchor</keyword>
<keyword evidence="3" id="KW-0328">Glycosyltransferase</keyword>
<dbReference type="InterPro" id="IPR001675">
    <property type="entry name" value="Glyco_trans_29"/>
</dbReference>
<dbReference type="GO" id="GO:0000139">
    <property type="term" value="C:Golgi membrane"/>
    <property type="evidence" value="ECO:0007669"/>
    <property type="project" value="UniProtKB-SubCell"/>
</dbReference>
<dbReference type="CDD" id="cd19952">
    <property type="entry name" value="GT29"/>
    <property type="match status" value="1"/>
</dbReference>
<evidence type="ECO:0000256" key="6">
    <source>
        <dbReference type="ARBA" id="ARBA00022968"/>
    </source>
</evidence>
<feature type="region of interest" description="Disordered" evidence="11">
    <location>
        <begin position="1"/>
        <end position="58"/>
    </location>
</feature>
<organism evidence="12 13">
    <name type="scientific">Cymbomonas tetramitiformis</name>
    <dbReference type="NCBI Taxonomy" id="36881"/>
    <lineage>
        <taxon>Eukaryota</taxon>
        <taxon>Viridiplantae</taxon>
        <taxon>Chlorophyta</taxon>
        <taxon>Pyramimonadophyceae</taxon>
        <taxon>Pyramimonadales</taxon>
        <taxon>Pyramimonadaceae</taxon>
        <taxon>Cymbomonas</taxon>
    </lineage>
</organism>
<keyword evidence="5" id="KW-0812">Transmembrane</keyword>
<comment type="caution">
    <text evidence="12">The sequence shown here is derived from an EMBL/GenBank/DDBJ whole genome shotgun (WGS) entry which is preliminary data.</text>
</comment>
<reference evidence="12 13" key="1">
    <citation type="journal article" date="2015" name="Genome Biol. Evol.">
        <title>Comparative Genomics of a Bacterivorous Green Alga Reveals Evolutionary Causalities and Consequences of Phago-Mixotrophic Mode of Nutrition.</title>
        <authorList>
            <person name="Burns J.A."/>
            <person name="Paasch A."/>
            <person name="Narechania A."/>
            <person name="Kim E."/>
        </authorList>
    </citation>
    <scope>NUCLEOTIDE SEQUENCE [LARGE SCALE GENOMIC DNA]</scope>
    <source>
        <strain evidence="12 13">PLY_AMNH</strain>
    </source>
</reference>
<protein>
    <submittedName>
        <fullName evidence="12">Uncharacterized protein</fullName>
    </submittedName>
</protein>
<dbReference type="AlphaFoldDB" id="A0AAE0FQN6"/>
<keyword evidence="9" id="KW-0472">Membrane</keyword>
<dbReference type="PANTHER" id="PTHR11987">
    <property type="entry name" value="ALPHA-2,8-SIALYLTRANSFERASE"/>
    <property type="match status" value="1"/>
</dbReference>
<evidence type="ECO:0000256" key="2">
    <source>
        <dbReference type="ARBA" id="ARBA00006003"/>
    </source>
</evidence>
<evidence type="ECO:0000256" key="3">
    <source>
        <dbReference type="ARBA" id="ARBA00022676"/>
    </source>
</evidence>
<evidence type="ECO:0000313" key="13">
    <source>
        <dbReference type="Proteomes" id="UP001190700"/>
    </source>
</evidence>
<keyword evidence="4" id="KW-0808">Transferase</keyword>
<gene>
    <name evidence="12" type="ORF">CYMTET_27137</name>
</gene>
<name>A0AAE0FQN6_9CHLO</name>
<dbReference type="InterPro" id="IPR038578">
    <property type="entry name" value="GT29-like_sf"/>
</dbReference>
<sequence>MGDSNVRGGALTQTVPQRARPRDARLGRAASEAADPYAPKGATDGGQHLRSPGKPGLRRCTKFASISPSRDAVGATHPHSAWHGKDWMNYQQLHLEHEIAVPHTLPTSAEAIKQRHRFDTCAGALSHAVGLFAGVAREGGSLRAPFVRHVRRAMLHQTEYAPMADMTASFQHEERHFGANLHLGVPDLSTRNTRDARRLQCIGTQAPVCERRSLPRSQPLVGLRSGFVVETRNSELGTAHVSTQLRRGPCVRHPRENCLPCASLAVVGNSGSLLFGHFGPQIDSHNVVLRFNQVPVEGYARHVGRKTTFRMLNSLWTSRYALGKEYVHAGFNCQATQWVAELNRDICIHHGDHGDRRLPQEKGATFITSRSTGKEFDELHKLIHLERRHDNSVLYLSPRVVHAARRLLTGYRVRLCQGGRGPYNGGSTPSSGFVAIFFMMNMCKTLRVYGFGNYKYPGKHTQYHYYDGLGARTTGAHVHSWEVEQLALEALAREGRIKFCVPVGTLHQHGSNFTCEDRAIKNDISMADNLNMN</sequence>
<evidence type="ECO:0000256" key="4">
    <source>
        <dbReference type="ARBA" id="ARBA00022679"/>
    </source>
</evidence>
<keyword evidence="10" id="KW-0325">Glycoprotein</keyword>
<keyword evidence="8" id="KW-0333">Golgi apparatus</keyword>
<evidence type="ECO:0000256" key="11">
    <source>
        <dbReference type="SAM" id="MobiDB-lite"/>
    </source>
</evidence>
<comment type="subcellular location">
    <subcellularLocation>
        <location evidence="1">Golgi apparatus membrane</location>
        <topology evidence="1">Single-pass type II membrane protein</topology>
    </subcellularLocation>
</comment>
<evidence type="ECO:0000256" key="7">
    <source>
        <dbReference type="ARBA" id="ARBA00022989"/>
    </source>
</evidence>
<dbReference type="PANTHER" id="PTHR11987:SF36">
    <property type="entry name" value="SIA-ALPHA-2,3-GAL-BETA-1,4-GLCNAC-R:ALPHA 2,8-SIALYLTRANSFERASE"/>
    <property type="match status" value="1"/>
</dbReference>
<evidence type="ECO:0000256" key="5">
    <source>
        <dbReference type="ARBA" id="ARBA00022692"/>
    </source>
</evidence>
<evidence type="ECO:0000313" key="12">
    <source>
        <dbReference type="EMBL" id="KAK3264100.1"/>
    </source>
</evidence>
<accession>A0AAE0FQN6</accession>
<keyword evidence="13" id="KW-1185">Reference proteome</keyword>